<dbReference type="RefSeq" id="WP_188891654.1">
    <property type="nucleotide sequence ID" value="NZ_BMHY01000010.1"/>
</dbReference>
<dbReference type="Proteomes" id="UP000600247">
    <property type="component" value="Unassembled WGS sequence"/>
</dbReference>
<dbReference type="EMBL" id="BMHY01000010">
    <property type="protein sequence ID" value="GGG82625.1"/>
    <property type="molecule type" value="Genomic_DNA"/>
</dbReference>
<protein>
    <submittedName>
        <fullName evidence="1">Uncharacterized protein</fullName>
    </submittedName>
</protein>
<accession>A0A917HL25</accession>
<evidence type="ECO:0000313" key="2">
    <source>
        <dbReference type="Proteomes" id="UP000600247"/>
    </source>
</evidence>
<keyword evidence="2" id="KW-1185">Reference proteome</keyword>
<name>A0A917HL25_9BACL</name>
<evidence type="ECO:0000313" key="1">
    <source>
        <dbReference type="EMBL" id="GGG82625.1"/>
    </source>
</evidence>
<comment type="caution">
    <text evidence="1">The sequence shown here is derived from an EMBL/GenBank/DDBJ whole genome shotgun (WGS) entry which is preliminary data.</text>
</comment>
<sequence>MSSFFDKVKASVAEAGDKVKAGVVEAGNKAKTVMEINKLKLQNNSKLNEIERQYREIGKQVFEAKQLDSAAALSSDDLEPFMNTIKGLQEEIEHNLKEIKFLSDDNVIVEQAKNDKPVVLMQYEPEEKEEK</sequence>
<organism evidence="1 2">
    <name type="scientific">Paenibacillus radicis</name>
    <name type="common">ex Gao et al. 2016</name>
    <dbReference type="NCBI Taxonomy" id="1737354"/>
    <lineage>
        <taxon>Bacteria</taxon>
        <taxon>Bacillati</taxon>
        <taxon>Bacillota</taxon>
        <taxon>Bacilli</taxon>
        <taxon>Bacillales</taxon>
        <taxon>Paenibacillaceae</taxon>
        <taxon>Paenibacillus</taxon>
    </lineage>
</organism>
<gene>
    <name evidence="1" type="ORF">GCM10010918_45080</name>
</gene>
<dbReference type="AlphaFoldDB" id="A0A917HL25"/>
<proteinExistence type="predicted"/>
<reference evidence="1 2" key="1">
    <citation type="journal article" date="2014" name="Int. J. Syst. Evol. Microbiol.">
        <title>Complete genome sequence of Corynebacterium casei LMG S-19264T (=DSM 44701T), isolated from a smear-ripened cheese.</title>
        <authorList>
            <consortium name="US DOE Joint Genome Institute (JGI-PGF)"/>
            <person name="Walter F."/>
            <person name="Albersmeier A."/>
            <person name="Kalinowski J."/>
            <person name="Ruckert C."/>
        </authorList>
    </citation>
    <scope>NUCLEOTIDE SEQUENCE [LARGE SCALE GENOMIC DNA]</scope>
    <source>
        <strain evidence="1 2">CGMCC 1.15286</strain>
    </source>
</reference>